<proteinExistence type="inferred from homology"/>
<sequence length="258" mass="28330">MEPLEQEYEGIFQINLTRPEARNAIGRQLLRELVEALTMVRRERATRCLILRSSVPNAFCAGADLKERAGMTQQETSEFVSELRQAFSSVQALPMPTVAIVNGFALGGGAELALACDFRICGPAAMFAFPEVRLGIIPGAGGTQLLPRLVGRTKAKELIFTGRRVDAQEAFQIGLADYVVQQEDEADSRGLQLARDIAQGAPIALRMAKAAINQGMDVDLQTAYALEHSYYSQVIPTQDRLEGLRAFKEKREPVFQGT</sequence>
<comment type="caution">
    <text evidence="4">The sequence shown here is derived from an EMBL/GenBank/DDBJ whole genome shotgun (WGS) entry which is preliminary data.</text>
</comment>
<dbReference type="InterPro" id="IPR001753">
    <property type="entry name" value="Enoyl-CoA_hydra/iso"/>
</dbReference>
<keyword evidence="5" id="KW-1185">Reference proteome</keyword>
<evidence type="ECO:0000256" key="1">
    <source>
        <dbReference type="ARBA" id="ARBA00005254"/>
    </source>
</evidence>
<comment type="similarity">
    <text evidence="1 3">Belongs to the enoyl-CoA hydratase/isomerase family.</text>
</comment>
<dbReference type="CDD" id="cd06558">
    <property type="entry name" value="crotonase-like"/>
    <property type="match status" value="1"/>
</dbReference>
<dbReference type="PROSITE" id="PS00166">
    <property type="entry name" value="ENOYL_COA_HYDRATASE"/>
    <property type="match status" value="1"/>
</dbReference>
<accession>A0ABP1FP12</accession>
<dbReference type="InterPro" id="IPR018376">
    <property type="entry name" value="Enoyl-CoA_hyd/isom_CS"/>
</dbReference>
<dbReference type="Pfam" id="PF00378">
    <property type="entry name" value="ECH_1"/>
    <property type="match status" value="1"/>
</dbReference>
<evidence type="ECO:0000313" key="5">
    <source>
        <dbReference type="Proteomes" id="UP001497392"/>
    </source>
</evidence>
<dbReference type="Gene3D" id="1.10.12.10">
    <property type="entry name" value="Lyase 2-enoyl-coa Hydratase, Chain A, domain 2"/>
    <property type="match status" value="1"/>
</dbReference>
<dbReference type="InterPro" id="IPR014748">
    <property type="entry name" value="Enoyl-CoA_hydra_C"/>
</dbReference>
<name>A0ABP1FP12_9CHLO</name>
<dbReference type="EMBL" id="CAXHTA020000004">
    <property type="protein sequence ID" value="CAL5220656.1"/>
    <property type="molecule type" value="Genomic_DNA"/>
</dbReference>
<reference evidence="4 5" key="1">
    <citation type="submission" date="2024-06" db="EMBL/GenBank/DDBJ databases">
        <authorList>
            <person name="Kraege A."/>
            <person name="Thomma B."/>
        </authorList>
    </citation>
    <scope>NUCLEOTIDE SEQUENCE [LARGE SCALE GENOMIC DNA]</scope>
</reference>
<dbReference type="InterPro" id="IPR029045">
    <property type="entry name" value="ClpP/crotonase-like_dom_sf"/>
</dbReference>
<dbReference type="PANTHER" id="PTHR11941">
    <property type="entry name" value="ENOYL-COA HYDRATASE-RELATED"/>
    <property type="match status" value="1"/>
</dbReference>
<evidence type="ECO:0000313" key="4">
    <source>
        <dbReference type="EMBL" id="CAL5220656.1"/>
    </source>
</evidence>
<evidence type="ECO:0000256" key="3">
    <source>
        <dbReference type="RuleBase" id="RU003707"/>
    </source>
</evidence>
<dbReference type="PANTHER" id="PTHR11941:SF171">
    <property type="entry name" value="SD19268P"/>
    <property type="match status" value="1"/>
</dbReference>
<dbReference type="SUPFAM" id="SSF52096">
    <property type="entry name" value="ClpP/crotonase"/>
    <property type="match status" value="1"/>
</dbReference>
<evidence type="ECO:0000256" key="2">
    <source>
        <dbReference type="ARBA" id="ARBA00023239"/>
    </source>
</evidence>
<dbReference type="Gene3D" id="3.90.226.10">
    <property type="entry name" value="2-enoyl-CoA Hydratase, Chain A, domain 1"/>
    <property type="match status" value="1"/>
</dbReference>
<dbReference type="Proteomes" id="UP001497392">
    <property type="component" value="Unassembled WGS sequence"/>
</dbReference>
<gene>
    <name evidence="4" type="primary">g2701</name>
    <name evidence="4" type="ORF">VP750_LOCUS2315</name>
</gene>
<organism evidence="4 5">
    <name type="scientific">Coccomyxa viridis</name>
    <dbReference type="NCBI Taxonomy" id="1274662"/>
    <lineage>
        <taxon>Eukaryota</taxon>
        <taxon>Viridiplantae</taxon>
        <taxon>Chlorophyta</taxon>
        <taxon>core chlorophytes</taxon>
        <taxon>Trebouxiophyceae</taxon>
        <taxon>Trebouxiophyceae incertae sedis</taxon>
        <taxon>Coccomyxaceae</taxon>
        <taxon>Coccomyxa</taxon>
    </lineage>
</organism>
<keyword evidence="2" id="KW-0456">Lyase</keyword>
<protein>
    <submittedName>
        <fullName evidence="4">G2701 protein</fullName>
    </submittedName>
</protein>